<dbReference type="InterPro" id="IPR029068">
    <property type="entry name" value="Glyas_Bleomycin-R_OHBP_Dase"/>
</dbReference>
<feature type="domain" description="Glyoxalase-like" evidence="1">
    <location>
        <begin position="3"/>
        <end position="173"/>
    </location>
</feature>
<dbReference type="AlphaFoldDB" id="A0A7S9LRU4"/>
<evidence type="ECO:0000259" key="1">
    <source>
        <dbReference type="Pfam" id="PF13468"/>
    </source>
</evidence>
<dbReference type="InterPro" id="IPR025870">
    <property type="entry name" value="Glyoxalase-like_dom"/>
</dbReference>
<protein>
    <submittedName>
        <fullName evidence="2">VOC family protein</fullName>
    </submittedName>
</protein>
<name>A0A7S9LRU4_9RHOB</name>
<dbReference type="KEGG" id="poz:I0K15_20175"/>
<evidence type="ECO:0000313" key="2">
    <source>
        <dbReference type="EMBL" id="QPH54057.1"/>
    </source>
</evidence>
<evidence type="ECO:0000313" key="3">
    <source>
        <dbReference type="Proteomes" id="UP000594800"/>
    </source>
</evidence>
<dbReference type="Gene3D" id="3.10.180.10">
    <property type="entry name" value="2,3-Dihydroxybiphenyl 1,2-Dioxygenase, domain 1"/>
    <property type="match status" value="1"/>
</dbReference>
<dbReference type="Proteomes" id="UP000594800">
    <property type="component" value="Chromosome"/>
</dbReference>
<accession>A0A7S9LRU4</accession>
<sequence>MRIDHLVFAARSLEEGRAWMEARLGVAAGGGGAHPLMGTHNALWSLGDCYMEVIAVDPDAEAPRPRWFGLDGAEMRARLADGPKLVTWQVRSRDIDRLVARNPMDLGEVLKVTRDALHWRLTVRPDGLMPGRGTVPVVIDWPDGVTTPEESLPDVGLRLLKLDVTTGAEERAAIADLGADGLIYLHDGAPALAAEIETPGGIVRFG</sequence>
<dbReference type="SUPFAM" id="SSF54593">
    <property type="entry name" value="Glyoxalase/Bleomycin resistance protein/Dihydroxybiphenyl dioxygenase"/>
    <property type="match status" value="1"/>
</dbReference>
<proteinExistence type="predicted"/>
<dbReference type="RefSeq" id="WP_196103266.1">
    <property type="nucleotide sequence ID" value="NZ_CP064942.1"/>
</dbReference>
<organism evidence="2 3">
    <name type="scientific">Pontivivens ytuae</name>
    <dbReference type="NCBI Taxonomy" id="2789856"/>
    <lineage>
        <taxon>Bacteria</taxon>
        <taxon>Pseudomonadati</taxon>
        <taxon>Pseudomonadota</taxon>
        <taxon>Alphaproteobacteria</taxon>
        <taxon>Rhodobacterales</taxon>
        <taxon>Paracoccaceae</taxon>
        <taxon>Pontivivens</taxon>
    </lineage>
</organism>
<dbReference type="EMBL" id="CP064942">
    <property type="protein sequence ID" value="QPH54057.1"/>
    <property type="molecule type" value="Genomic_DNA"/>
</dbReference>
<gene>
    <name evidence="2" type="ORF">I0K15_20175</name>
</gene>
<keyword evidence="3" id="KW-1185">Reference proteome</keyword>
<reference evidence="2 3" key="1">
    <citation type="submission" date="2020-11" db="EMBL/GenBank/DDBJ databases">
        <title>Description of Pontivivens ytuae sp. nov. isolated from deep sea sediment of Mariana Trench.</title>
        <authorList>
            <person name="Wang Z."/>
            <person name="Sun Q.-L."/>
            <person name="Xu X.-D."/>
            <person name="Tang Y.-Z."/>
            <person name="Zhang J."/>
        </authorList>
    </citation>
    <scope>NUCLEOTIDE SEQUENCE [LARGE SCALE GENOMIC DNA]</scope>
    <source>
        <strain evidence="2 3">MT2928</strain>
    </source>
</reference>
<dbReference type="Pfam" id="PF13468">
    <property type="entry name" value="Glyoxalase_3"/>
    <property type="match status" value="1"/>
</dbReference>